<evidence type="ECO:0000256" key="6">
    <source>
        <dbReference type="SAM" id="Phobius"/>
    </source>
</evidence>
<evidence type="ECO:0000313" key="9">
    <source>
        <dbReference type="EMBL" id="OMJ89878.1"/>
    </source>
</evidence>
<comment type="caution">
    <text evidence="9">The sequence shown here is derived from an EMBL/GenBank/DDBJ whole genome shotgun (WGS) entry which is preliminary data.</text>
</comment>
<organism evidence="9 10">
    <name type="scientific">Stentor coeruleus</name>
    <dbReference type="NCBI Taxonomy" id="5963"/>
    <lineage>
        <taxon>Eukaryota</taxon>
        <taxon>Sar</taxon>
        <taxon>Alveolata</taxon>
        <taxon>Ciliophora</taxon>
        <taxon>Postciliodesmatophora</taxon>
        <taxon>Heterotrichea</taxon>
        <taxon>Heterotrichida</taxon>
        <taxon>Stentoridae</taxon>
        <taxon>Stentor</taxon>
    </lineage>
</organism>
<dbReference type="OrthoDB" id="270930at2759"/>
<gene>
    <name evidence="9" type="ORF">SteCoe_7863</name>
</gene>
<evidence type="ECO:0008006" key="11">
    <source>
        <dbReference type="Google" id="ProtNLM"/>
    </source>
</evidence>
<accession>A0A1R2CLI9</accession>
<dbReference type="Pfam" id="PF13850">
    <property type="entry name" value="ERGIC_N"/>
    <property type="match status" value="1"/>
</dbReference>
<evidence type="ECO:0000259" key="7">
    <source>
        <dbReference type="Pfam" id="PF07970"/>
    </source>
</evidence>
<keyword evidence="10" id="KW-1185">Reference proteome</keyword>
<dbReference type="Pfam" id="PF07970">
    <property type="entry name" value="COPIIcoated_ERV"/>
    <property type="match status" value="1"/>
</dbReference>
<dbReference type="GO" id="GO:0030134">
    <property type="term" value="C:COPII-coated ER to Golgi transport vesicle"/>
    <property type="evidence" value="ECO:0007669"/>
    <property type="project" value="TreeGrafter"/>
</dbReference>
<dbReference type="InterPro" id="IPR045888">
    <property type="entry name" value="Erv"/>
</dbReference>
<evidence type="ECO:0000256" key="3">
    <source>
        <dbReference type="ARBA" id="ARBA00022692"/>
    </source>
</evidence>
<evidence type="ECO:0000259" key="8">
    <source>
        <dbReference type="Pfam" id="PF13850"/>
    </source>
</evidence>
<name>A0A1R2CLI9_9CILI</name>
<evidence type="ECO:0000256" key="1">
    <source>
        <dbReference type="ARBA" id="ARBA00004141"/>
    </source>
</evidence>
<dbReference type="InterPro" id="IPR039542">
    <property type="entry name" value="Erv_N"/>
</dbReference>
<feature type="transmembrane region" description="Helical" evidence="6">
    <location>
        <begin position="21"/>
        <end position="40"/>
    </location>
</feature>
<keyword evidence="4 6" id="KW-1133">Transmembrane helix</keyword>
<keyword evidence="5 6" id="KW-0472">Membrane</keyword>
<evidence type="ECO:0000256" key="4">
    <source>
        <dbReference type="ARBA" id="ARBA00022989"/>
    </source>
</evidence>
<keyword evidence="3 6" id="KW-0812">Transmembrane</keyword>
<protein>
    <recommendedName>
        <fullName evidence="11">Endoplasmic reticulum vesicle transporter C-terminal domain-containing protein</fullName>
    </recommendedName>
</protein>
<dbReference type="GO" id="GO:0016020">
    <property type="term" value="C:membrane"/>
    <property type="evidence" value="ECO:0007669"/>
    <property type="project" value="UniProtKB-SubCell"/>
</dbReference>
<comment type="subcellular location">
    <subcellularLocation>
        <location evidence="1">Membrane</location>
        <topology evidence="1">Multi-pass membrane protein</topology>
    </subcellularLocation>
</comment>
<evidence type="ECO:0000256" key="2">
    <source>
        <dbReference type="ARBA" id="ARBA00005648"/>
    </source>
</evidence>
<dbReference type="PANTHER" id="PTHR10984:SF25">
    <property type="entry name" value="ENDOPLASMIC RETICULUM-GOLGI INTERMEDIATE COMPARTMENT PROTEIN 3"/>
    <property type="match status" value="1"/>
</dbReference>
<evidence type="ECO:0000256" key="5">
    <source>
        <dbReference type="ARBA" id="ARBA00023136"/>
    </source>
</evidence>
<dbReference type="EMBL" id="MPUH01000115">
    <property type="protein sequence ID" value="OMJ89878.1"/>
    <property type="molecule type" value="Genomic_DNA"/>
</dbReference>
<dbReference type="PANTHER" id="PTHR10984">
    <property type="entry name" value="ENDOPLASMIC RETICULUM-GOLGI INTERMEDIATE COMPARTMENT PROTEIN"/>
    <property type="match status" value="1"/>
</dbReference>
<dbReference type="InterPro" id="IPR012936">
    <property type="entry name" value="Erv_C"/>
</dbReference>
<dbReference type="AlphaFoldDB" id="A0A1R2CLI9"/>
<evidence type="ECO:0000313" key="10">
    <source>
        <dbReference type="Proteomes" id="UP000187209"/>
    </source>
</evidence>
<feature type="domain" description="Endoplasmic reticulum vesicle transporter C-terminal" evidence="7">
    <location>
        <begin position="120"/>
        <end position="299"/>
    </location>
</feature>
<comment type="similarity">
    <text evidence="2">Belongs to the ERGIC family.</text>
</comment>
<reference evidence="9 10" key="1">
    <citation type="submission" date="2016-11" db="EMBL/GenBank/DDBJ databases">
        <title>The macronuclear genome of Stentor coeruleus: a giant cell with tiny introns.</title>
        <authorList>
            <person name="Slabodnick M."/>
            <person name="Ruby J.G."/>
            <person name="Reiff S.B."/>
            <person name="Swart E.C."/>
            <person name="Gosai S."/>
            <person name="Prabakaran S."/>
            <person name="Witkowska E."/>
            <person name="Larue G.E."/>
            <person name="Fisher S."/>
            <person name="Freeman R.M."/>
            <person name="Gunawardena J."/>
            <person name="Chu W."/>
            <person name="Stover N.A."/>
            <person name="Gregory B.D."/>
            <person name="Nowacki M."/>
            <person name="Derisi J."/>
            <person name="Roy S.W."/>
            <person name="Marshall W.F."/>
            <person name="Sood P."/>
        </authorList>
    </citation>
    <scope>NUCLEOTIDE SEQUENCE [LARGE SCALE GENOMIC DNA]</scope>
    <source>
        <strain evidence="9">WM001</strain>
    </source>
</reference>
<dbReference type="Proteomes" id="UP000187209">
    <property type="component" value="Unassembled WGS sequence"/>
</dbReference>
<proteinExistence type="inferred from homology"/>
<dbReference type="GO" id="GO:0005783">
    <property type="term" value="C:endoplasmic reticulum"/>
    <property type="evidence" value="ECO:0007669"/>
    <property type="project" value="TreeGrafter"/>
</dbReference>
<feature type="domain" description="Endoplasmic reticulum vesicle transporter N-terminal" evidence="8">
    <location>
        <begin position="4"/>
        <end position="94"/>
    </location>
</feature>
<feature type="transmembrane region" description="Helical" evidence="6">
    <location>
        <begin position="281"/>
        <end position="299"/>
    </location>
</feature>
<sequence>MKSLKGLDMYRKVSTDHSQQTYKGGILTLIVGSLMVFLFFSEFQVFTTHNIIKETVISQESSMAQVRVNLDISIPRSPCMPVSLDQQDDVNKHILDSSEHLKKIRLNKYGEEIGTQFERTVDELKKALDNEEGCRIKGYILVSKLPGNFHISYHVAYNLIQALNPEYKNKLKLDHVIHNLSIGDEDITHLIESEFGASEILSVHNQTAEDLPQNTKHEYFMKIIPVEFINECNDQVTNTYQFSFIYSKSSMYGFIPAIYFRYDFENISMKYTKVDKKFGNFIVSLCAILGGFFAISGIINKLIN</sequence>